<dbReference type="AlphaFoldDB" id="A0A7I9ZMS0"/>
<organism evidence="1 2">
    <name type="scientific">Mycolicibacterium hippocampi</name>
    <dbReference type="NCBI Taxonomy" id="659824"/>
    <lineage>
        <taxon>Bacteria</taxon>
        <taxon>Bacillati</taxon>
        <taxon>Actinomycetota</taxon>
        <taxon>Actinomycetes</taxon>
        <taxon>Mycobacteriales</taxon>
        <taxon>Mycobacteriaceae</taxon>
        <taxon>Mycolicibacterium</taxon>
    </lineage>
</organism>
<comment type="caution">
    <text evidence="1">The sequence shown here is derived from an EMBL/GenBank/DDBJ whole genome shotgun (WGS) entry which is preliminary data.</text>
</comment>
<accession>A0A7I9ZMS0</accession>
<protein>
    <recommendedName>
        <fullName evidence="3">RNA-binding protein</fullName>
    </recommendedName>
</protein>
<evidence type="ECO:0000313" key="1">
    <source>
        <dbReference type="EMBL" id="GFH02330.1"/>
    </source>
</evidence>
<dbReference type="Pfam" id="PF05991">
    <property type="entry name" value="NYN_YacP"/>
    <property type="match status" value="1"/>
</dbReference>
<reference evidence="1 2" key="1">
    <citation type="journal article" date="2019" name="Emerg. Microbes Infect.">
        <title>Comprehensive subspecies identification of 175 nontuberculous mycobacteria species based on 7547 genomic profiles.</title>
        <authorList>
            <person name="Matsumoto Y."/>
            <person name="Kinjo T."/>
            <person name="Motooka D."/>
            <person name="Nabeya D."/>
            <person name="Jung N."/>
            <person name="Uechi K."/>
            <person name="Horii T."/>
            <person name="Iida T."/>
            <person name="Fujita J."/>
            <person name="Nakamura S."/>
        </authorList>
    </citation>
    <scope>NUCLEOTIDE SEQUENCE [LARGE SCALE GENOMIC DNA]</scope>
    <source>
        <strain evidence="1 2">JCM 30996</strain>
    </source>
</reference>
<gene>
    <name evidence="1" type="ORF">MHIP_28130</name>
</gene>
<dbReference type="EMBL" id="BLLB01000002">
    <property type="protein sequence ID" value="GFH02330.1"/>
    <property type="molecule type" value="Genomic_DNA"/>
</dbReference>
<evidence type="ECO:0000313" key="2">
    <source>
        <dbReference type="Proteomes" id="UP000465304"/>
    </source>
</evidence>
<sequence length="124" mass="13684">MRWIVDGMNVIGCRPDGWWRDRHRAMATLVDRLEGWAVRDGLDVTVVFERPPSPPIQSTAITVAHASAAAPNSADDEIVRLVASDPHPELLRVATSDRELAGRVRAANATVCPAERLRDLIDPR</sequence>
<dbReference type="Proteomes" id="UP000465304">
    <property type="component" value="Unassembled WGS sequence"/>
</dbReference>
<proteinExistence type="predicted"/>
<name>A0A7I9ZMS0_9MYCO</name>
<evidence type="ECO:0008006" key="3">
    <source>
        <dbReference type="Google" id="ProtNLM"/>
    </source>
</evidence>
<dbReference type="InterPro" id="IPR010298">
    <property type="entry name" value="YacP-like"/>
</dbReference>
<keyword evidence="2" id="KW-1185">Reference proteome</keyword>
<dbReference type="RefSeq" id="WP_163889189.1">
    <property type="nucleotide sequence ID" value="NZ_BLLB01000002.1"/>
</dbReference>